<gene>
    <name evidence="2" type="ORF">pMF1.8</name>
</gene>
<dbReference type="EMBL" id="EU137666">
    <property type="protein sequence ID" value="ABX46791.1"/>
    <property type="molecule type" value="Genomic_DNA"/>
</dbReference>
<dbReference type="SUPFAM" id="SSF53955">
    <property type="entry name" value="Lysozyme-like"/>
    <property type="match status" value="1"/>
</dbReference>
<dbReference type="RefSeq" id="WP_012290002.1">
    <property type="nucleotide sequence ID" value="NC_010372.1"/>
</dbReference>
<dbReference type="Pfam" id="PF00182">
    <property type="entry name" value="Glyco_hydro_19"/>
    <property type="match status" value="1"/>
</dbReference>
<dbReference type="CAZy" id="GH19">
    <property type="family name" value="Glycoside Hydrolase Family 19"/>
</dbReference>
<sequence length="211" mass="22986">MSFLLIAGGLAAASVAGAVAVKRRGARGILSLEEMRAVAPNLPENLRVAYLPFLNEALDRFDIRSYARVTAHLGQILHECNQFRSLVELSDAKAYEGRSTLGNTKPGDGELFKGRGAIQLTGRHNYERAEAFFGVPFTTQPELVATPTWAFLTGGWFWRHGSSSDLNKLADAGDFLTITKRINGGTNGLAHRESYYAKAQAALASWKQVTT</sequence>
<reference evidence="2" key="1">
    <citation type="journal article" date="2008" name="Appl. Environ. Microbiol.">
        <title>Discovery of the autonomously replicating plasmid pMF1 from Myxococcus fulvus and development of a gene cloning system in Myxococcus xanthus.</title>
        <authorList>
            <person name="Zhao J.Y."/>
            <person name="Zhong L."/>
            <person name="Shen M.J."/>
            <person name="Xia Z.J."/>
            <person name="Cheng Q.X."/>
            <person name="Sun X."/>
            <person name="Zhao G.P."/>
            <person name="Li Y.Z."/>
            <person name="Qin Z.J."/>
        </authorList>
    </citation>
    <scope>NUCLEOTIDE SEQUENCE</scope>
    <source>
        <strain evidence="2">124B02</strain>
        <plasmid evidence="2">pMF1</plasmid>
    </source>
</reference>
<organism evidence="2">
    <name type="scientific">Myxococcus fulvus</name>
    <dbReference type="NCBI Taxonomy" id="33"/>
    <lineage>
        <taxon>Bacteria</taxon>
        <taxon>Pseudomonadati</taxon>
        <taxon>Myxococcota</taxon>
        <taxon>Myxococcia</taxon>
        <taxon>Myxococcales</taxon>
        <taxon>Cystobacterineae</taxon>
        <taxon>Myxococcaceae</taxon>
        <taxon>Myxococcus</taxon>
    </lineage>
</organism>
<dbReference type="PANTHER" id="PTHR34408">
    <property type="entry name" value="FAMILY PROTEIN, PUTATIVE-RELATED"/>
    <property type="match status" value="1"/>
</dbReference>
<keyword evidence="2" id="KW-0378">Hydrolase</keyword>
<dbReference type="GO" id="GO:0016998">
    <property type="term" value="P:cell wall macromolecule catabolic process"/>
    <property type="evidence" value="ECO:0007669"/>
    <property type="project" value="InterPro"/>
</dbReference>
<dbReference type="Gene3D" id="1.10.530.10">
    <property type="match status" value="1"/>
</dbReference>
<geneLocation type="plasmid" evidence="2">
    <name>pMF1</name>
</geneLocation>
<feature type="domain" description="Glycoside hydrolase family 19 catalytic" evidence="1">
    <location>
        <begin position="108"/>
        <end position="160"/>
    </location>
</feature>
<proteinExistence type="predicted"/>
<dbReference type="GO" id="GO:0004568">
    <property type="term" value="F:chitinase activity"/>
    <property type="evidence" value="ECO:0007669"/>
    <property type="project" value="InterPro"/>
</dbReference>
<evidence type="ECO:0000259" key="1">
    <source>
        <dbReference type="Pfam" id="PF00182"/>
    </source>
</evidence>
<keyword evidence="2" id="KW-0614">Plasmid</keyword>
<dbReference type="GO" id="GO:0006032">
    <property type="term" value="P:chitin catabolic process"/>
    <property type="evidence" value="ECO:0007669"/>
    <property type="project" value="InterPro"/>
</dbReference>
<dbReference type="PANTHER" id="PTHR34408:SF2">
    <property type="entry name" value="CELL WALL-BINDING PROTEIN YWSB"/>
    <property type="match status" value="1"/>
</dbReference>
<dbReference type="InterPro" id="IPR000726">
    <property type="entry name" value="Glyco_hydro_19_cat"/>
</dbReference>
<accession>B0YR17</accession>
<protein>
    <submittedName>
        <fullName evidence="2">Putative glycoside hydrolase, family 19</fullName>
    </submittedName>
</protein>
<dbReference type="AlphaFoldDB" id="B0YR17"/>
<dbReference type="InterPro" id="IPR023346">
    <property type="entry name" value="Lysozyme-like_dom_sf"/>
</dbReference>
<dbReference type="InterPro" id="IPR052354">
    <property type="entry name" value="Cell_Wall_Dynamics_Protein"/>
</dbReference>
<name>B0YR17_MYXFU</name>
<evidence type="ECO:0000313" key="2">
    <source>
        <dbReference type="EMBL" id="ABX46791.1"/>
    </source>
</evidence>